<dbReference type="Pfam" id="PF00106">
    <property type="entry name" value="adh_short"/>
    <property type="match status" value="1"/>
</dbReference>
<dbReference type="PRINTS" id="PR00081">
    <property type="entry name" value="GDHRDH"/>
</dbReference>
<reference evidence="6" key="1">
    <citation type="submission" date="2017-06" db="EMBL/GenBank/DDBJ databases">
        <authorList>
            <person name="Varghese N."/>
            <person name="Submissions S."/>
        </authorList>
    </citation>
    <scope>NUCLEOTIDE SEQUENCE [LARGE SCALE GENOMIC DNA]</scope>
    <source>
        <strain evidence="6">DSM 11116</strain>
    </source>
</reference>
<dbReference type="AlphaFoldDB" id="A0A212TEP9"/>
<dbReference type="InterPro" id="IPR057326">
    <property type="entry name" value="KR_dom"/>
</dbReference>
<evidence type="ECO:0000313" key="6">
    <source>
        <dbReference type="Proteomes" id="UP000198131"/>
    </source>
</evidence>
<gene>
    <name evidence="5" type="ORF">SAMN06265337_1064</name>
</gene>
<dbReference type="RefSeq" id="WP_088842336.1">
    <property type="nucleotide sequence ID" value="NZ_FYEW01000001.1"/>
</dbReference>
<evidence type="ECO:0000256" key="2">
    <source>
        <dbReference type="ARBA" id="ARBA00023002"/>
    </source>
</evidence>
<dbReference type="PROSITE" id="PS00061">
    <property type="entry name" value="ADH_SHORT"/>
    <property type="match status" value="1"/>
</dbReference>
<accession>A0A212TEP9</accession>
<dbReference type="PANTHER" id="PTHR42901:SF1">
    <property type="entry name" value="ALCOHOL DEHYDROGENASE"/>
    <property type="match status" value="1"/>
</dbReference>
<keyword evidence="6" id="KW-1185">Reference proteome</keyword>
<dbReference type="SMART" id="SM00822">
    <property type="entry name" value="PKS_KR"/>
    <property type="match status" value="1"/>
</dbReference>
<protein>
    <submittedName>
        <fullName evidence="5">NADP-dependent 3-hydroxy acid dehydrogenase YdfG</fullName>
    </submittedName>
</protein>
<dbReference type="SUPFAM" id="SSF51735">
    <property type="entry name" value="NAD(P)-binding Rossmann-fold domains"/>
    <property type="match status" value="1"/>
</dbReference>
<dbReference type="PRINTS" id="PR00080">
    <property type="entry name" value="SDRFAMILY"/>
</dbReference>
<dbReference type="InterPro" id="IPR036291">
    <property type="entry name" value="NAD(P)-bd_dom_sf"/>
</dbReference>
<dbReference type="Proteomes" id="UP000198131">
    <property type="component" value="Unassembled WGS sequence"/>
</dbReference>
<dbReference type="FunFam" id="3.40.50.720:FF:000047">
    <property type="entry name" value="NADP-dependent L-serine/L-allo-threonine dehydrogenase"/>
    <property type="match status" value="1"/>
</dbReference>
<evidence type="ECO:0000313" key="5">
    <source>
        <dbReference type="EMBL" id="SNC64360.1"/>
    </source>
</evidence>
<evidence type="ECO:0000256" key="1">
    <source>
        <dbReference type="ARBA" id="ARBA00006484"/>
    </source>
</evidence>
<organism evidence="5 6">
    <name type="scientific">Hymenobacter gelipurpurascens</name>
    <dbReference type="NCBI Taxonomy" id="89968"/>
    <lineage>
        <taxon>Bacteria</taxon>
        <taxon>Pseudomonadati</taxon>
        <taxon>Bacteroidota</taxon>
        <taxon>Cytophagia</taxon>
        <taxon>Cytophagales</taxon>
        <taxon>Hymenobacteraceae</taxon>
        <taxon>Hymenobacter</taxon>
    </lineage>
</organism>
<evidence type="ECO:0000256" key="3">
    <source>
        <dbReference type="RuleBase" id="RU000363"/>
    </source>
</evidence>
<proteinExistence type="inferred from homology"/>
<dbReference type="EMBL" id="FYEW01000001">
    <property type="protein sequence ID" value="SNC64360.1"/>
    <property type="molecule type" value="Genomic_DNA"/>
</dbReference>
<keyword evidence="2" id="KW-0560">Oxidoreductase</keyword>
<dbReference type="InterPro" id="IPR002347">
    <property type="entry name" value="SDR_fam"/>
</dbReference>
<name>A0A212TEP9_9BACT</name>
<dbReference type="InterPro" id="IPR020904">
    <property type="entry name" value="Sc_DH/Rdtase_CS"/>
</dbReference>
<dbReference type="GO" id="GO:0016616">
    <property type="term" value="F:oxidoreductase activity, acting on the CH-OH group of donors, NAD or NADP as acceptor"/>
    <property type="evidence" value="ECO:0007669"/>
    <property type="project" value="UniProtKB-ARBA"/>
</dbReference>
<evidence type="ECO:0000259" key="4">
    <source>
        <dbReference type="SMART" id="SM00822"/>
    </source>
</evidence>
<feature type="domain" description="Ketoreductase" evidence="4">
    <location>
        <begin position="3"/>
        <end position="186"/>
    </location>
</feature>
<sequence length="251" mass="27021">MTKTAFITGASSGIGRATALALGQYGFRLVLTGRRRERLEELAQELGQVKTHLLTFDVRDRQAVEAAVQSLPADFQDIDVLINNAGNAHGLASIQDGDPQDWDDMLDSNVKGLLYVSRAVLPSMTRRNVGHIVNIGSIAGHETYANGNVYCASKAAVAALSKGMRLDLLPHNIRVAEVNPGAVETEFSQVRFKGDTARAASVYQGFEPLQAEDIADVIQFMVTRPARVNIAEVLILPAAQGAATVIKKDPK</sequence>
<comment type="similarity">
    <text evidence="1 3">Belongs to the short-chain dehydrogenases/reductases (SDR) family.</text>
</comment>
<dbReference type="OrthoDB" id="9810734at2"/>
<dbReference type="PANTHER" id="PTHR42901">
    <property type="entry name" value="ALCOHOL DEHYDROGENASE"/>
    <property type="match status" value="1"/>
</dbReference>
<dbReference type="Gene3D" id="3.40.50.720">
    <property type="entry name" value="NAD(P)-binding Rossmann-like Domain"/>
    <property type="match status" value="1"/>
</dbReference>